<gene>
    <name evidence="1" type="ORF">KIN20_033310</name>
</gene>
<keyword evidence="2" id="KW-1185">Reference proteome</keyword>
<dbReference type="Proteomes" id="UP001196413">
    <property type="component" value="Unassembled WGS sequence"/>
</dbReference>
<evidence type="ECO:0000313" key="2">
    <source>
        <dbReference type="Proteomes" id="UP001196413"/>
    </source>
</evidence>
<sequence length="103" mass="11832">MNPARSTIYFSVQDKNKVEKNEKIKINGLHDIATSYRQVTKTCALLRRSLKRAEAEEIAQKRFRAIDVVDFPVIFKGATRRKLIENAAPVGKKCNTQPEKRED</sequence>
<reference evidence="1" key="1">
    <citation type="submission" date="2021-06" db="EMBL/GenBank/DDBJ databases">
        <title>Parelaphostrongylus tenuis whole genome reference sequence.</title>
        <authorList>
            <person name="Garwood T.J."/>
            <person name="Larsen P.A."/>
            <person name="Fountain-Jones N.M."/>
            <person name="Garbe J.R."/>
            <person name="Macchietto M.G."/>
            <person name="Kania S.A."/>
            <person name="Gerhold R.W."/>
            <person name="Richards J.E."/>
            <person name="Wolf T.M."/>
        </authorList>
    </citation>
    <scope>NUCLEOTIDE SEQUENCE</scope>
    <source>
        <strain evidence="1">MNPRO001-30</strain>
        <tissue evidence="1">Meninges</tissue>
    </source>
</reference>
<evidence type="ECO:0000313" key="1">
    <source>
        <dbReference type="EMBL" id="KAJ1371367.1"/>
    </source>
</evidence>
<dbReference type="EMBL" id="JAHQIW010006966">
    <property type="protein sequence ID" value="KAJ1371367.1"/>
    <property type="molecule type" value="Genomic_DNA"/>
</dbReference>
<organism evidence="1 2">
    <name type="scientific">Parelaphostrongylus tenuis</name>
    <name type="common">Meningeal worm</name>
    <dbReference type="NCBI Taxonomy" id="148309"/>
    <lineage>
        <taxon>Eukaryota</taxon>
        <taxon>Metazoa</taxon>
        <taxon>Ecdysozoa</taxon>
        <taxon>Nematoda</taxon>
        <taxon>Chromadorea</taxon>
        <taxon>Rhabditida</taxon>
        <taxon>Rhabditina</taxon>
        <taxon>Rhabditomorpha</taxon>
        <taxon>Strongyloidea</taxon>
        <taxon>Metastrongylidae</taxon>
        <taxon>Parelaphostrongylus</taxon>
    </lineage>
</organism>
<proteinExistence type="predicted"/>
<comment type="caution">
    <text evidence="1">The sequence shown here is derived from an EMBL/GenBank/DDBJ whole genome shotgun (WGS) entry which is preliminary data.</text>
</comment>
<protein>
    <submittedName>
        <fullName evidence="1">Uncharacterized protein</fullName>
    </submittedName>
</protein>
<name>A0AAD5R7Z1_PARTN</name>
<dbReference type="AlphaFoldDB" id="A0AAD5R7Z1"/>
<accession>A0AAD5R7Z1</accession>